<organism evidence="1 2">
    <name type="scientific">Actinoallomurus liliacearum</name>
    <dbReference type="NCBI Taxonomy" id="1080073"/>
    <lineage>
        <taxon>Bacteria</taxon>
        <taxon>Bacillati</taxon>
        <taxon>Actinomycetota</taxon>
        <taxon>Actinomycetes</taxon>
        <taxon>Streptosporangiales</taxon>
        <taxon>Thermomonosporaceae</taxon>
        <taxon>Actinoallomurus</taxon>
    </lineage>
</organism>
<reference evidence="2" key="1">
    <citation type="journal article" date="2019" name="Int. J. Syst. Evol. Microbiol.">
        <title>The Global Catalogue of Microorganisms (GCM) 10K type strain sequencing project: providing services to taxonomists for standard genome sequencing and annotation.</title>
        <authorList>
            <consortium name="The Broad Institute Genomics Platform"/>
            <consortium name="The Broad Institute Genome Sequencing Center for Infectious Disease"/>
            <person name="Wu L."/>
            <person name="Ma J."/>
        </authorList>
    </citation>
    <scope>NUCLEOTIDE SEQUENCE [LARGE SCALE GENOMIC DNA]</scope>
    <source>
        <strain evidence="2">JCM 17938</strain>
    </source>
</reference>
<comment type="caution">
    <text evidence="1">The sequence shown here is derived from an EMBL/GenBank/DDBJ whole genome shotgun (WGS) entry which is preliminary data.</text>
</comment>
<dbReference type="RefSeq" id="WP_345349714.1">
    <property type="nucleotide sequence ID" value="NZ_BAABHJ010000003.1"/>
</dbReference>
<gene>
    <name evidence="1" type="ORF">GCM10023195_12570</name>
</gene>
<keyword evidence="2" id="KW-1185">Reference proteome</keyword>
<evidence type="ECO:0000313" key="2">
    <source>
        <dbReference type="Proteomes" id="UP001500212"/>
    </source>
</evidence>
<protein>
    <recommendedName>
        <fullName evidence="3">DUF402 domain-containing protein</fullName>
    </recommendedName>
</protein>
<dbReference type="Proteomes" id="UP001500212">
    <property type="component" value="Unassembled WGS sequence"/>
</dbReference>
<dbReference type="EMBL" id="BAABHJ010000003">
    <property type="protein sequence ID" value="GAA4603767.1"/>
    <property type="molecule type" value="Genomic_DNA"/>
</dbReference>
<accession>A0ABP8TFE7</accession>
<evidence type="ECO:0008006" key="3">
    <source>
        <dbReference type="Google" id="ProtNLM"/>
    </source>
</evidence>
<evidence type="ECO:0000313" key="1">
    <source>
        <dbReference type="EMBL" id="GAA4603767.1"/>
    </source>
</evidence>
<proteinExistence type="predicted"/>
<name>A0ABP8TFE7_9ACTN</name>
<sequence>MHDARPLDHYPSGSHRIEARDAWVWIRHKGAWRKGAIHCWYVHGDTWMAWMQHEDPTPDVPWSAWGLYLYDGVTIRRRHTPAATARIEIPAGPDAPDRITARLRDTGYRVEPWHHPASGTRALLIG</sequence>